<protein>
    <submittedName>
        <fullName evidence="2">Uncharacterized protein</fullName>
    </submittedName>
</protein>
<comment type="caution">
    <text evidence="2">The sequence shown here is derived from an EMBL/GenBank/DDBJ whole genome shotgun (WGS) entry which is preliminary data.</text>
</comment>
<dbReference type="Proteomes" id="UP000288216">
    <property type="component" value="Unassembled WGS sequence"/>
</dbReference>
<proteinExistence type="predicted"/>
<accession>A0A401PJ44</accession>
<keyword evidence="3" id="KW-1185">Reference proteome</keyword>
<evidence type="ECO:0000313" key="3">
    <source>
        <dbReference type="Proteomes" id="UP000288216"/>
    </source>
</evidence>
<dbReference type="Pfam" id="PF15680">
    <property type="entry name" value="OFCC1"/>
    <property type="match status" value="1"/>
</dbReference>
<dbReference type="EMBL" id="BFAA01000596">
    <property type="protein sequence ID" value="GCB73149.1"/>
    <property type="molecule type" value="Genomic_DNA"/>
</dbReference>
<dbReference type="OMA" id="KMVVSHE"/>
<feature type="region of interest" description="Disordered" evidence="1">
    <location>
        <begin position="1"/>
        <end position="44"/>
    </location>
</feature>
<evidence type="ECO:0000256" key="1">
    <source>
        <dbReference type="SAM" id="MobiDB-lite"/>
    </source>
</evidence>
<gene>
    <name evidence="2" type="ORF">scyTo_0002375</name>
</gene>
<dbReference type="InterPro" id="IPR031390">
    <property type="entry name" value="OFCC1"/>
</dbReference>
<dbReference type="AlphaFoldDB" id="A0A401PJ44"/>
<organism evidence="2 3">
    <name type="scientific">Scyliorhinus torazame</name>
    <name type="common">Cloudy catshark</name>
    <name type="synonym">Catulus torazame</name>
    <dbReference type="NCBI Taxonomy" id="75743"/>
    <lineage>
        <taxon>Eukaryota</taxon>
        <taxon>Metazoa</taxon>
        <taxon>Chordata</taxon>
        <taxon>Craniata</taxon>
        <taxon>Vertebrata</taxon>
        <taxon>Chondrichthyes</taxon>
        <taxon>Elasmobranchii</taxon>
        <taxon>Galeomorphii</taxon>
        <taxon>Galeoidea</taxon>
        <taxon>Carcharhiniformes</taxon>
        <taxon>Scyliorhinidae</taxon>
        <taxon>Scyliorhinus</taxon>
    </lineage>
</organism>
<sequence>MADEKQHEQKFQQKAQKQTKQKKSKSAEFLMAKDNRSATEGIENPAFNISTRNLSAYHNSAEKEIRHDRHDGTLAAHQQKLLLPTYDQARGNGYSRNYFDLQMYEGIDPRQYRIEVSAEDECELTPDKTDDMDFHLKLLKLLEDEEGNLEDSTPETTEARVGRESAGVHSKILGLRQEVESEAIPPYVEQFEESVKDDVILVGSLSLEQARDQRQRFLSAHMDCRSLEKHLVLLEKLSVKTQEAEAKERVMAFVRKKTKGAKSREEVNPEPSENLEESLHAAFQTAESQVLEALEKRRGEVMAMYGDLTEVKRQYSGMQGHRWKVEWSGTPQPVQIHLKCLRAVKDKLPKGQFILRISLCSGLGGPPLRWSNSQDEDWSGTTLPVHHDGNFYNIQLSFDQSIAAVSNIILWGRLAWKRRGS</sequence>
<reference evidence="2 3" key="1">
    <citation type="journal article" date="2018" name="Nat. Ecol. Evol.">
        <title>Shark genomes provide insights into elasmobranch evolution and the origin of vertebrates.</title>
        <authorList>
            <person name="Hara Y"/>
            <person name="Yamaguchi K"/>
            <person name="Onimaru K"/>
            <person name="Kadota M"/>
            <person name="Koyanagi M"/>
            <person name="Keeley SD"/>
            <person name="Tatsumi K"/>
            <person name="Tanaka K"/>
            <person name="Motone F"/>
            <person name="Kageyama Y"/>
            <person name="Nozu R"/>
            <person name="Adachi N"/>
            <person name="Nishimura O"/>
            <person name="Nakagawa R"/>
            <person name="Tanegashima C"/>
            <person name="Kiyatake I"/>
            <person name="Matsumoto R"/>
            <person name="Murakumo K"/>
            <person name="Nishida K"/>
            <person name="Terakita A"/>
            <person name="Kuratani S"/>
            <person name="Sato K"/>
            <person name="Hyodo S Kuraku.S."/>
        </authorList>
    </citation>
    <scope>NUCLEOTIDE SEQUENCE [LARGE SCALE GENOMIC DNA]</scope>
</reference>
<dbReference type="OrthoDB" id="347244at2759"/>
<dbReference type="PANTHER" id="PTHR33862">
    <property type="entry name" value="OROFACIAL CLEFT 1 CANDIDATE GENE 1 PROTEIN"/>
    <property type="match status" value="1"/>
</dbReference>
<evidence type="ECO:0000313" key="2">
    <source>
        <dbReference type="EMBL" id="GCB73149.1"/>
    </source>
</evidence>
<feature type="compositionally biased region" description="Basic and acidic residues" evidence="1">
    <location>
        <begin position="1"/>
        <end position="11"/>
    </location>
</feature>
<name>A0A401PJ44_SCYTO</name>
<dbReference type="PANTHER" id="PTHR33862:SF3">
    <property type="entry name" value="OROFACIAL CLEFT 1 CANDIDATE GENE 1 PROTEIN"/>
    <property type="match status" value="1"/>
</dbReference>